<gene>
    <name evidence="1" type="primary">Acey_s0047.g1460</name>
    <name evidence="1" type="ORF">Y032_0047g1460</name>
</gene>
<dbReference type="EMBL" id="JARK01001383">
    <property type="protein sequence ID" value="EYC12401.1"/>
    <property type="molecule type" value="Genomic_DNA"/>
</dbReference>
<name>A0A016UBS7_9BILA</name>
<organism evidence="1 2">
    <name type="scientific">Ancylostoma ceylanicum</name>
    <dbReference type="NCBI Taxonomy" id="53326"/>
    <lineage>
        <taxon>Eukaryota</taxon>
        <taxon>Metazoa</taxon>
        <taxon>Ecdysozoa</taxon>
        <taxon>Nematoda</taxon>
        <taxon>Chromadorea</taxon>
        <taxon>Rhabditida</taxon>
        <taxon>Rhabditina</taxon>
        <taxon>Rhabditomorpha</taxon>
        <taxon>Strongyloidea</taxon>
        <taxon>Ancylostomatidae</taxon>
        <taxon>Ancylostomatinae</taxon>
        <taxon>Ancylostoma</taxon>
    </lineage>
</organism>
<evidence type="ECO:0000313" key="1">
    <source>
        <dbReference type="EMBL" id="EYC12401.1"/>
    </source>
</evidence>
<keyword evidence="2" id="KW-1185">Reference proteome</keyword>
<evidence type="ECO:0000313" key="2">
    <source>
        <dbReference type="Proteomes" id="UP000024635"/>
    </source>
</evidence>
<proteinExistence type="predicted"/>
<accession>A0A016UBS7</accession>
<reference evidence="2" key="1">
    <citation type="journal article" date="2015" name="Nat. Genet.">
        <title>The genome and transcriptome of the zoonotic hookworm Ancylostoma ceylanicum identify infection-specific gene families.</title>
        <authorList>
            <person name="Schwarz E.M."/>
            <person name="Hu Y."/>
            <person name="Antoshechkin I."/>
            <person name="Miller M.M."/>
            <person name="Sternberg P.W."/>
            <person name="Aroian R.V."/>
        </authorList>
    </citation>
    <scope>NUCLEOTIDE SEQUENCE</scope>
    <source>
        <strain evidence="2">HY135</strain>
    </source>
</reference>
<dbReference type="Proteomes" id="UP000024635">
    <property type="component" value="Unassembled WGS sequence"/>
</dbReference>
<sequence length="81" mass="9295">MKWRSVTGLLCDNSIPYRYKSKVYRMVVRALYDAECWASSKEAERQLILQVQVRAVPLRLQISRCLTSQTGVGETIVMVNS</sequence>
<protein>
    <submittedName>
        <fullName evidence="1">Uncharacterized protein</fullName>
    </submittedName>
</protein>
<dbReference type="AlphaFoldDB" id="A0A016UBS7"/>
<comment type="caution">
    <text evidence="1">The sequence shown here is derived from an EMBL/GenBank/DDBJ whole genome shotgun (WGS) entry which is preliminary data.</text>
</comment>